<evidence type="ECO:0000313" key="4">
    <source>
        <dbReference type="Proteomes" id="UP001595833"/>
    </source>
</evidence>
<proteinExistence type="predicted"/>
<dbReference type="RefSeq" id="WP_344037948.1">
    <property type="nucleotide sequence ID" value="NZ_BAAAKE010000009.1"/>
</dbReference>
<dbReference type="Proteomes" id="UP001595833">
    <property type="component" value="Unassembled WGS sequence"/>
</dbReference>
<evidence type="ECO:0000259" key="2">
    <source>
        <dbReference type="Pfam" id="PF19054"/>
    </source>
</evidence>
<gene>
    <name evidence="3" type="ORF">ACFPFM_04035</name>
</gene>
<protein>
    <submittedName>
        <fullName evidence="3">Scr1 family TA system antitoxin-like transcriptional regulator</fullName>
    </submittedName>
</protein>
<dbReference type="InterPro" id="IPR043917">
    <property type="entry name" value="DUF5753"/>
</dbReference>
<feature type="region of interest" description="Disordered" evidence="1">
    <location>
        <begin position="1"/>
        <end position="33"/>
    </location>
</feature>
<organism evidence="3 4">
    <name type="scientific">Saccharothrix xinjiangensis</name>
    <dbReference type="NCBI Taxonomy" id="204798"/>
    <lineage>
        <taxon>Bacteria</taxon>
        <taxon>Bacillati</taxon>
        <taxon>Actinomycetota</taxon>
        <taxon>Actinomycetes</taxon>
        <taxon>Pseudonocardiales</taxon>
        <taxon>Pseudonocardiaceae</taxon>
        <taxon>Saccharothrix</taxon>
    </lineage>
</organism>
<dbReference type="EMBL" id="JBHSJB010000004">
    <property type="protein sequence ID" value="MFC5052923.1"/>
    <property type="molecule type" value="Genomic_DNA"/>
</dbReference>
<reference evidence="4" key="1">
    <citation type="journal article" date="2019" name="Int. J. Syst. Evol. Microbiol.">
        <title>The Global Catalogue of Microorganisms (GCM) 10K type strain sequencing project: providing services to taxonomists for standard genome sequencing and annotation.</title>
        <authorList>
            <consortium name="The Broad Institute Genomics Platform"/>
            <consortium name="The Broad Institute Genome Sequencing Center for Infectious Disease"/>
            <person name="Wu L."/>
            <person name="Ma J."/>
        </authorList>
    </citation>
    <scope>NUCLEOTIDE SEQUENCE [LARGE SCALE GENOMIC DNA]</scope>
    <source>
        <strain evidence="4">KCTC 12848</strain>
    </source>
</reference>
<keyword evidence="4" id="KW-1185">Reference proteome</keyword>
<sequence length="226" mass="22991">MTAGEDIRPLSRTAAALGWPAGRPSTRDRSRRGPDLIDLLGLVGPDPGAPAGVGLVVFETLCVPRQLRTPAYAAALGEEGGGEGGGSSGEECGEGPGGGSGGEGGWGCGGEGRGEGGSALSTTRFFVHEAALHARVGDAGVLAGQWRSVAEREDAVVRLVPFAAGCAGSLRAPFALPVGARRADLLDRIALDVPSSRAEFRRRAEVYGAEVHGAEVDRAETPRAQA</sequence>
<evidence type="ECO:0000313" key="3">
    <source>
        <dbReference type="EMBL" id="MFC5052923.1"/>
    </source>
</evidence>
<feature type="domain" description="DUF5753" evidence="2">
    <location>
        <begin position="122"/>
        <end position="176"/>
    </location>
</feature>
<evidence type="ECO:0000256" key="1">
    <source>
        <dbReference type="SAM" id="MobiDB-lite"/>
    </source>
</evidence>
<accession>A0ABV9XU17</accession>
<feature type="region of interest" description="Disordered" evidence="1">
    <location>
        <begin position="78"/>
        <end position="115"/>
    </location>
</feature>
<comment type="caution">
    <text evidence="3">The sequence shown here is derived from an EMBL/GenBank/DDBJ whole genome shotgun (WGS) entry which is preliminary data.</text>
</comment>
<dbReference type="Pfam" id="PF19054">
    <property type="entry name" value="DUF5753"/>
    <property type="match status" value="1"/>
</dbReference>
<name>A0ABV9XU17_9PSEU</name>